<dbReference type="InterPro" id="IPR006380">
    <property type="entry name" value="SPP-like_dom"/>
</dbReference>
<dbReference type="NCBIfam" id="TIGR02471">
    <property type="entry name" value="sucr_syn_bact_C"/>
    <property type="match status" value="1"/>
</dbReference>
<feature type="domain" description="Sucrose phosphatase-like" evidence="7">
    <location>
        <begin position="475"/>
        <end position="710"/>
    </location>
</feature>
<evidence type="ECO:0000259" key="7">
    <source>
        <dbReference type="Pfam" id="PF05116"/>
    </source>
</evidence>
<dbReference type="PANTHER" id="PTHR46039">
    <property type="entry name" value="SUCROSE-PHOSPHATE SYNTHASE 3-RELATED"/>
    <property type="match status" value="1"/>
</dbReference>
<sequence>MTSNITPEPLYIVMISIHGLIRGHDLELGRDADTGGQTKYVVELAKALAKQPNVERVDLVTRRIIDSDISHDYAEPVEPLAENAQIIRVDAGPEGYIRKEELWDHLDSFADNLLSWLHRQSRWPDVLHSHYADAGYVGVRLSHWTGLPLIHTGHSLGRDKCRRLLALGLTMDEIEQRYHISRRIDAEEDTLSNADLVITSTRNEIEDQYELYDCYSPEKMAILPPGTDLEQFHPPAAMSDENAFAKSLRQFLNDPNKPMILALSRPDERKNIVSLLEAYGQSPALQSKANLVIVAGNRDDIREMNEGAQGVLTELLLVMDCYDLYGRVALPKHHSADDVAEIYRLAAASKGVFINPALTEPFGLTLLEAAASGLPLVATENGGPTDIIGNCQNGILVDPLDKTAIAEALLGILENPQRWQMLSANGLENVARYYSWQAHAQAYLQRVQPLLQHLERLPKTPPVPVTKTSRLRTQAIFTALDNTLLGDDEGLAQFVKLIRDKRKKCLFGIATGRRLDSVLAILKQHRIPAPDILITSLGTEIYFTPQLIADIAWSYHIDHLWTPQVLRRILSNLPGLTPQPKSEQSRFKISYYYDSQLAPPMEEILALLRQHELSVNPTLSFGQFLDIVPARASKGQALRYVARQWDIPLERILATGGSGGDSDMVSGNTRGVVVANRHREELSLLAEMDQVYFAESSHAWGILEAIEHYDFFSR</sequence>
<dbReference type="InterPro" id="IPR044161">
    <property type="entry name" value="SPS"/>
</dbReference>
<dbReference type="Pfam" id="PF13439">
    <property type="entry name" value="Glyco_transf_4"/>
    <property type="match status" value="1"/>
</dbReference>
<dbReference type="InterPro" id="IPR036412">
    <property type="entry name" value="HAD-like_sf"/>
</dbReference>
<dbReference type="InterPro" id="IPR023214">
    <property type="entry name" value="HAD_sf"/>
</dbReference>
<dbReference type="SUPFAM" id="SSF56784">
    <property type="entry name" value="HAD-like"/>
    <property type="match status" value="1"/>
</dbReference>
<comment type="catalytic activity">
    <reaction evidence="5">
        <text>beta-D-fructose 6-phosphate + UDP-alpha-D-glucose = sucrose 6(F)-phosphate + UDP + H(+)</text>
        <dbReference type="Rhea" id="RHEA:22172"/>
        <dbReference type="ChEBI" id="CHEBI:15378"/>
        <dbReference type="ChEBI" id="CHEBI:57634"/>
        <dbReference type="ChEBI" id="CHEBI:57723"/>
        <dbReference type="ChEBI" id="CHEBI:58223"/>
        <dbReference type="ChEBI" id="CHEBI:58885"/>
        <dbReference type="EC" id="2.4.1.14"/>
    </reaction>
</comment>
<gene>
    <name evidence="9" type="ORF">NM686_017310</name>
</gene>
<evidence type="ECO:0000313" key="9">
    <source>
        <dbReference type="EMBL" id="WAR44113.1"/>
    </source>
</evidence>
<proteinExistence type="inferred from homology"/>
<organism evidence="9 10">
    <name type="scientific">Methylomonas rapida</name>
    <dbReference type="NCBI Taxonomy" id="2963939"/>
    <lineage>
        <taxon>Bacteria</taxon>
        <taxon>Pseudomonadati</taxon>
        <taxon>Pseudomonadota</taxon>
        <taxon>Gammaproteobacteria</taxon>
        <taxon>Methylococcales</taxon>
        <taxon>Methylococcaceae</taxon>
        <taxon>Methylomonas</taxon>
    </lineage>
</organism>
<evidence type="ECO:0000259" key="8">
    <source>
        <dbReference type="Pfam" id="PF13439"/>
    </source>
</evidence>
<keyword evidence="3 9" id="KW-0328">Glycosyltransferase</keyword>
<dbReference type="SUPFAM" id="SSF53756">
    <property type="entry name" value="UDP-Glycosyltransferase/glycogen phosphorylase"/>
    <property type="match status" value="1"/>
</dbReference>
<dbReference type="EC" id="2.4.1.14" evidence="2"/>
<dbReference type="Gene3D" id="3.40.50.1000">
    <property type="entry name" value="HAD superfamily/HAD-like"/>
    <property type="match status" value="1"/>
</dbReference>
<evidence type="ECO:0000313" key="10">
    <source>
        <dbReference type="Proteomes" id="UP001162780"/>
    </source>
</evidence>
<evidence type="ECO:0000256" key="5">
    <source>
        <dbReference type="ARBA" id="ARBA00047471"/>
    </source>
</evidence>
<accession>A0ABY7GK69</accession>
<evidence type="ECO:0000256" key="1">
    <source>
        <dbReference type="ARBA" id="ARBA00006530"/>
    </source>
</evidence>
<protein>
    <recommendedName>
        <fullName evidence="2">sucrose-phosphate synthase</fullName>
        <ecNumber evidence="2">2.4.1.14</ecNumber>
    </recommendedName>
</protein>
<dbReference type="EMBL" id="CP113517">
    <property type="protein sequence ID" value="WAR44113.1"/>
    <property type="molecule type" value="Genomic_DNA"/>
</dbReference>
<reference evidence="9" key="1">
    <citation type="submission" date="2022-11" db="EMBL/GenBank/DDBJ databases">
        <title>Methylomonas rapida sp. nov., Carotenoid-Producing Obligate Methanotrophs with High Growth Characteristics and Biotechnological Potential.</title>
        <authorList>
            <person name="Tikhonova E.N."/>
            <person name="Suleimanov R.Z."/>
            <person name="Miroshnikov K."/>
            <person name="Oshkin I.Y."/>
            <person name="Belova S.E."/>
            <person name="Danilova O.V."/>
            <person name="Ashikhmin A."/>
            <person name="Konopkin A."/>
            <person name="But S.Y."/>
            <person name="Khmelenina V.N."/>
            <person name="Kuznetsov N."/>
            <person name="Pimenov N.V."/>
            <person name="Dedysh S.N."/>
        </authorList>
    </citation>
    <scope>NUCLEOTIDE SEQUENCE</scope>
    <source>
        <strain evidence="9">MP1</strain>
    </source>
</reference>
<feature type="domain" description="Glycosyltransferase subfamily 4-like N-terminal" evidence="8">
    <location>
        <begin position="35"/>
        <end position="231"/>
    </location>
</feature>
<dbReference type="InterPro" id="IPR012822">
    <property type="entry name" value="SucroseP_synth_GlycoTrfase_dom"/>
</dbReference>
<dbReference type="InterPro" id="IPR028098">
    <property type="entry name" value="Glyco_trans_4-like_N"/>
</dbReference>
<dbReference type="CDD" id="cd03800">
    <property type="entry name" value="GT4_sucrose_synthase"/>
    <property type="match status" value="1"/>
</dbReference>
<comment type="similarity">
    <text evidence="1">Belongs to the glycosyltransferase 1 family.</text>
</comment>
<dbReference type="PANTHER" id="PTHR46039:SF5">
    <property type="entry name" value="SUCROSE-PHOSPHATE SYNTHASE 3-RELATED"/>
    <property type="match status" value="1"/>
</dbReference>
<dbReference type="InterPro" id="IPR001296">
    <property type="entry name" value="Glyco_trans_1"/>
</dbReference>
<dbReference type="Pfam" id="PF05116">
    <property type="entry name" value="S6PP"/>
    <property type="match status" value="1"/>
</dbReference>
<dbReference type="Gene3D" id="3.90.1070.10">
    <property type="match status" value="1"/>
</dbReference>
<dbReference type="Pfam" id="PF00534">
    <property type="entry name" value="Glycos_transf_1"/>
    <property type="match status" value="1"/>
</dbReference>
<dbReference type="GO" id="GO:0016757">
    <property type="term" value="F:glycosyltransferase activity"/>
    <property type="evidence" value="ECO:0007669"/>
    <property type="project" value="UniProtKB-KW"/>
</dbReference>
<evidence type="ECO:0000256" key="3">
    <source>
        <dbReference type="ARBA" id="ARBA00022676"/>
    </source>
</evidence>
<dbReference type="NCBIfam" id="TIGR02472">
    <property type="entry name" value="sucr_P_syn_N"/>
    <property type="match status" value="1"/>
</dbReference>
<dbReference type="InterPro" id="IPR012821">
    <property type="entry name" value="Sucrose_P_synth_Pase-like_dom"/>
</dbReference>
<feature type="domain" description="Glycosyl transferase family 1" evidence="6">
    <location>
        <begin position="249"/>
        <end position="426"/>
    </location>
</feature>
<dbReference type="RefSeq" id="WP_255189101.1">
    <property type="nucleotide sequence ID" value="NZ_CP113517.1"/>
</dbReference>
<evidence type="ECO:0000256" key="2">
    <source>
        <dbReference type="ARBA" id="ARBA00012536"/>
    </source>
</evidence>
<name>A0ABY7GK69_9GAMM</name>
<evidence type="ECO:0000259" key="6">
    <source>
        <dbReference type="Pfam" id="PF00534"/>
    </source>
</evidence>
<keyword evidence="4 9" id="KW-0808">Transferase</keyword>
<dbReference type="Proteomes" id="UP001162780">
    <property type="component" value="Chromosome"/>
</dbReference>
<evidence type="ECO:0000256" key="4">
    <source>
        <dbReference type="ARBA" id="ARBA00022679"/>
    </source>
</evidence>
<dbReference type="Gene3D" id="3.40.50.2000">
    <property type="entry name" value="Glycogen Phosphorylase B"/>
    <property type="match status" value="2"/>
</dbReference>
<keyword evidence="10" id="KW-1185">Reference proteome</keyword>